<evidence type="ECO:0000256" key="9">
    <source>
        <dbReference type="ARBA" id="ARBA00023136"/>
    </source>
</evidence>
<evidence type="ECO:0000256" key="7">
    <source>
        <dbReference type="ARBA" id="ARBA00022989"/>
    </source>
</evidence>
<dbReference type="PANTHER" id="PTHR11214:SF314">
    <property type="entry name" value="HEXOSYLTRANSFERASE"/>
    <property type="match status" value="1"/>
</dbReference>
<evidence type="ECO:0000256" key="4">
    <source>
        <dbReference type="ARBA" id="ARBA00022679"/>
    </source>
</evidence>
<dbReference type="Proteomes" id="UP000821853">
    <property type="component" value="Chromosome 2"/>
</dbReference>
<evidence type="ECO:0000256" key="1">
    <source>
        <dbReference type="ARBA" id="ARBA00004323"/>
    </source>
</evidence>
<dbReference type="VEuPathDB" id="VectorBase:HLOH_059675"/>
<dbReference type="OMA" id="YEMFGSF"/>
<evidence type="ECO:0000256" key="5">
    <source>
        <dbReference type="ARBA" id="ARBA00022692"/>
    </source>
</evidence>
<gene>
    <name evidence="11" type="ORF">HPB48_016932</name>
</gene>
<keyword evidence="5 10" id="KW-0812">Transmembrane</keyword>
<evidence type="ECO:0000256" key="10">
    <source>
        <dbReference type="RuleBase" id="RU363063"/>
    </source>
</evidence>
<reference evidence="11 12" key="1">
    <citation type="journal article" date="2020" name="Cell">
        <title>Large-Scale Comparative Analyses of Tick Genomes Elucidate Their Genetic Diversity and Vector Capacities.</title>
        <authorList>
            <consortium name="Tick Genome and Microbiome Consortium (TIGMIC)"/>
            <person name="Jia N."/>
            <person name="Wang J."/>
            <person name="Shi W."/>
            <person name="Du L."/>
            <person name="Sun Y."/>
            <person name="Zhan W."/>
            <person name="Jiang J.F."/>
            <person name="Wang Q."/>
            <person name="Zhang B."/>
            <person name="Ji P."/>
            <person name="Bell-Sakyi L."/>
            <person name="Cui X.M."/>
            <person name="Yuan T.T."/>
            <person name="Jiang B.G."/>
            <person name="Yang W.F."/>
            <person name="Lam T.T."/>
            <person name="Chang Q.C."/>
            <person name="Ding S.J."/>
            <person name="Wang X.J."/>
            <person name="Zhu J.G."/>
            <person name="Ruan X.D."/>
            <person name="Zhao L."/>
            <person name="Wei J.T."/>
            <person name="Ye R.Z."/>
            <person name="Que T.C."/>
            <person name="Du C.H."/>
            <person name="Zhou Y.H."/>
            <person name="Cheng J.X."/>
            <person name="Dai P.F."/>
            <person name="Guo W.B."/>
            <person name="Han X.H."/>
            <person name="Huang E.J."/>
            <person name="Li L.F."/>
            <person name="Wei W."/>
            <person name="Gao Y.C."/>
            <person name="Liu J.Z."/>
            <person name="Shao H.Z."/>
            <person name="Wang X."/>
            <person name="Wang C.C."/>
            <person name="Yang T.C."/>
            <person name="Huo Q.B."/>
            <person name="Li W."/>
            <person name="Chen H.Y."/>
            <person name="Chen S.E."/>
            <person name="Zhou L.G."/>
            <person name="Ni X.B."/>
            <person name="Tian J.H."/>
            <person name="Sheng Y."/>
            <person name="Liu T."/>
            <person name="Pan Y.S."/>
            <person name="Xia L.Y."/>
            <person name="Li J."/>
            <person name="Zhao F."/>
            <person name="Cao W.C."/>
        </authorList>
    </citation>
    <scope>NUCLEOTIDE SEQUENCE [LARGE SCALE GENOMIC DNA]</scope>
    <source>
        <strain evidence="11">HaeL-2018</strain>
    </source>
</reference>
<evidence type="ECO:0000256" key="6">
    <source>
        <dbReference type="ARBA" id="ARBA00022968"/>
    </source>
</evidence>
<sequence length="376" mass="41306">MHGCAECAETCSLSYPLYILQLQVLATGCCFCCLAYVIVSPNMPAGSDALDGSAKSNSASAVQRRVGVHCRNCPGPEAVFCHNCSLPLPASIKRNDPEKSLPQPLFSYGYLSNVYEPCYVNGANSPPVRYLVAVNSLPENYASRMILRSNALPYRLYAAGARLIFFLGKPRKLRLRAMITMEIMNFGDIVVGDYDATPENATLTSLMILKWKTEFCPEAKFLVKVDDQGNVNYKFLRDYYDFFLRQSSDFEMFGSFVPLGGQPCQEPPLDSDVRNCTGIRGYLVGCAYLLTYDVVSPLLFAAAAEHAPTPPEDLYVTGTLGDSVNARKADLVNFEGCYVGYAKVAAVGEQGLFYWLMDNFLVGYAKVTSMVSSLLA</sequence>
<dbReference type="Pfam" id="PF01762">
    <property type="entry name" value="Galactosyl_T"/>
    <property type="match status" value="1"/>
</dbReference>
<dbReference type="InterPro" id="IPR002659">
    <property type="entry name" value="Glyco_trans_31"/>
</dbReference>
<proteinExistence type="inferred from homology"/>
<feature type="transmembrane region" description="Helical" evidence="10">
    <location>
        <begin position="18"/>
        <end position="39"/>
    </location>
</feature>
<dbReference type="EC" id="2.4.1.-" evidence="10"/>
<accession>A0A9J6G370</accession>
<keyword evidence="4" id="KW-0808">Transferase</keyword>
<keyword evidence="7 10" id="KW-1133">Transmembrane helix</keyword>
<comment type="caution">
    <text evidence="11">The sequence shown here is derived from an EMBL/GenBank/DDBJ whole genome shotgun (WGS) entry which is preliminary data.</text>
</comment>
<evidence type="ECO:0000256" key="2">
    <source>
        <dbReference type="ARBA" id="ARBA00008661"/>
    </source>
</evidence>
<evidence type="ECO:0000256" key="3">
    <source>
        <dbReference type="ARBA" id="ARBA00022676"/>
    </source>
</evidence>
<keyword evidence="8 10" id="KW-0333">Golgi apparatus</keyword>
<dbReference type="OrthoDB" id="6493940at2759"/>
<organism evidence="11 12">
    <name type="scientific">Haemaphysalis longicornis</name>
    <name type="common">Bush tick</name>
    <dbReference type="NCBI Taxonomy" id="44386"/>
    <lineage>
        <taxon>Eukaryota</taxon>
        <taxon>Metazoa</taxon>
        <taxon>Ecdysozoa</taxon>
        <taxon>Arthropoda</taxon>
        <taxon>Chelicerata</taxon>
        <taxon>Arachnida</taxon>
        <taxon>Acari</taxon>
        <taxon>Parasitiformes</taxon>
        <taxon>Ixodida</taxon>
        <taxon>Ixodoidea</taxon>
        <taxon>Ixodidae</taxon>
        <taxon>Haemaphysalinae</taxon>
        <taxon>Haemaphysalis</taxon>
    </lineage>
</organism>
<protein>
    <recommendedName>
        <fullName evidence="10">Hexosyltransferase</fullName>
        <ecNumber evidence="10">2.4.1.-</ecNumber>
    </recommendedName>
</protein>
<keyword evidence="3 10" id="KW-0328">Glycosyltransferase</keyword>
<keyword evidence="12" id="KW-1185">Reference proteome</keyword>
<dbReference type="GO" id="GO:0000139">
    <property type="term" value="C:Golgi membrane"/>
    <property type="evidence" value="ECO:0007669"/>
    <property type="project" value="UniProtKB-SubCell"/>
</dbReference>
<name>A0A9J6G370_HAELO</name>
<dbReference type="PANTHER" id="PTHR11214">
    <property type="entry name" value="BETA-1,3-N-ACETYLGLUCOSAMINYLTRANSFERASE"/>
    <property type="match status" value="1"/>
</dbReference>
<evidence type="ECO:0000256" key="8">
    <source>
        <dbReference type="ARBA" id="ARBA00023034"/>
    </source>
</evidence>
<dbReference type="EMBL" id="JABSTR010000004">
    <property type="protein sequence ID" value="KAH9369217.1"/>
    <property type="molecule type" value="Genomic_DNA"/>
</dbReference>
<dbReference type="GO" id="GO:0016758">
    <property type="term" value="F:hexosyltransferase activity"/>
    <property type="evidence" value="ECO:0007669"/>
    <property type="project" value="InterPro"/>
</dbReference>
<dbReference type="GO" id="GO:0006493">
    <property type="term" value="P:protein O-linked glycosylation"/>
    <property type="evidence" value="ECO:0007669"/>
    <property type="project" value="TreeGrafter"/>
</dbReference>
<evidence type="ECO:0000313" key="11">
    <source>
        <dbReference type="EMBL" id="KAH9369217.1"/>
    </source>
</evidence>
<dbReference type="AlphaFoldDB" id="A0A9J6G370"/>
<keyword evidence="6 10" id="KW-0735">Signal-anchor</keyword>
<comment type="similarity">
    <text evidence="2 10">Belongs to the glycosyltransferase 31 family.</text>
</comment>
<evidence type="ECO:0000313" key="12">
    <source>
        <dbReference type="Proteomes" id="UP000821853"/>
    </source>
</evidence>
<keyword evidence="9 10" id="KW-0472">Membrane</keyword>
<comment type="subcellular location">
    <subcellularLocation>
        <location evidence="1 10">Golgi apparatus membrane</location>
        <topology evidence="1 10">Single-pass type II membrane protein</topology>
    </subcellularLocation>
</comment>